<keyword evidence="1" id="KW-0472">Membrane</keyword>
<feature type="transmembrane region" description="Helical" evidence="1">
    <location>
        <begin position="57"/>
        <end position="77"/>
    </location>
</feature>
<organism evidence="2 3">
    <name type="scientific">Paraburkholderia tuberum</name>
    <dbReference type="NCBI Taxonomy" id="157910"/>
    <lineage>
        <taxon>Bacteria</taxon>
        <taxon>Pseudomonadati</taxon>
        <taxon>Pseudomonadota</taxon>
        <taxon>Betaproteobacteria</taxon>
        <taxon>Burkholderiales</taxon>
        <taxon>Burkholderiaceae</taxon>
        <taxon>Paraburkholderia</taxon>
    </lineage>
</organism>
<feature type="transmembrane region" description="Helical" evidence="1">
    <location>
        <begin position="19"/>
        <end position="37"/>
    </location>
</feature>
<keyword evidence="1" id="KW-1133">Transmembrane helix</keyword>
<dbReference type="AlphaFoldDB" id="A0A1H1J840"/>
<proteinExistence type="predicted"/>
<protein>
    <submittedName>
        <fullName evidence="2">MFS transporter, DHA2 family, multidrug resistance protein</fullName>
    </submittedName>
</protein>
<name>A0A1H1J840_9BURK</name>
<keyword evidence="3" id="KW-1185">Reference proteome</keyword>
<gene>
    <name evidence="2" type="ORF">SAMN05445850_4355</name>
</gene>
<dbReference type="EMBL" id="FNKX01000002">
    <property type="protein sequence ID" value="SDR46157.1"/>
    <property type="molecule type" value="Genomic_DNA"/>
</dbReference>
<accession>A0A1H1J840</accession>
<dbReference type="STRING" id="157910.SAMN05445850_4355"/>
<reference evidence="3" key="1">
    <citation type="submission" date="2016-10" db="EMBL/GenBank/DDBJ databases">
        <authorList>
            <person name="Varghese N."/>
            <person name="Submissions S."/>
        </authorList>
    </citation>
    <scope>NUCLEOTIDE SEQUENCE [LARGE SCALE GENOMIC DNA]</scope>
    <source>
        <strain evidence="3">DUS833</strain>
    </source>
</reference>
<dbReference type="RefSeq" id="WP_090806746.1">
    <property type="nucleotide sequence ID" value="NZ_FNKX01000002.1"/>
</dbReference>
<keyword evidence="1" id="KW-0812">Transmembrane</keyword>
<sequence>MASFDEPSILSEYNRGEKLIAGIVLAVVTFWLFAQTTLNVLQSMWADLQIDDGLSDIAVSITALFSGVFIVVAGWLADRVGRVKINQGSVAHCPASSVVCRPPVCA</sequence>
<evidence type="ECO:0000313" key="3">
    <source>
        <dbReference type="Proteomes" id="UP000199365"/>
    </source>
</evidence>
<dbReference type="SUPFAM" id="SSF103473">
    <property type="entry name" value="MFS general substrate transporter"/>
    <property type="match status" value="1"/>
</dbReference>
<dbReference type="Proteomes" id="UP000199365">
    <property type="component" value="Unassembled WGS sequence"/>
</dbReference>
<evidence type="ECO:0000313" key="2">
    <source>
        <dbReference type="EMBL" id="SDR46157.1"/>
    </source>
</evidence>
<dbReference type="InterPro" id="IPR036259">
    <property type="entry name" value="MFS_trans_sf"/>
</dbReference>
<evidence type="ECO:0000256" key="1">
    <source>
        <dbReference type="SAM" id="Phobius"/>
    </source>
</evidence>
<dbReference type="Gene3D" id="1.20.1250.20">
    <property type="entry name" value="MFS general substrate transporter like domains"/>
    <property type="match status" value="1"/>
</dbReference>